<name>A0A6J5MYX8_9CAUD</name>
<dbReference type="EMBL" id="LR797290">
    <property type="protein sequence ID" value="CAB4200426.1"/>
    <property type="molecule type" value="Genomic_DNA"/>
</dbReference>
<evidence type="ECO:0000313" key="3">
    <source>
        <dbReference type="EMBL" id="CAB4200426.1"/>
    </source>
</evidence>
<organism evidence="1">
    <name type="scientific">uncultured Caudovirales phage</name>
    <dbReference type="NCBI Taxonomy" id="2100421"/>
    <lineage>
        <taxon>Viruses</taxon>
        <taxon>Duplodnaviria</taxon>
        <taxon>Heunggongvirae</taxon>
        <taxon>Uroviricota</taxon>
        <taxon>Caudoviricetes</taxon>
        <taxon>Peduoviridae</taxon>
        <taxon>Maltschvirus</taxon>
        <taxon>Maltschvirus maltsch</taxon>
    </lineage>
</organism>
<evidence type="ECO:0000313" key="4">
    <source>
        <dbReference type="EMBL" id="CAB4213511.1"/>
    </source>
</evidence>
<accession>A0A6J5MYX8</accession>
<evidence type="ECO:0000313" key="2">
    <source>
        <dbReference type="EMBL" id="CAB4183298.1"/>
    </source>
</evidence>
<dbReference type="EMBL" id="LR797473">
    <property type="protein sequence ID" value="CAB4218264.1"/>
    <property type="molecule type" value="Genomic_DNA"/>
</dbReference>
<evidence type="ECO:0000313" key="5">
    <source>
        <dbReference type="EMBL" id="CAB4218264.1"/>
    </source>
</evidence>
<sequence length="117" mass="12413">MSAIIQLNADPEITVSESAWVGEWHTYVCQLVDENGSPVDVTAGTLSATFTNVWTGAAYSFSAGSVTITKQYASRGIISILFPSAFPTSAVIRITIAITVSTTVTRYGPLILNVLTP</sequence>
<protein>
    <submittedName>
        <fullName evidence="1">Uncharacterized protein</fullName>
    </submittedName>
</protein>
<dbReference type="EMBL" id="LR797396">
    <property type="protein sequence ID" value="CAB4213511.1"/>
    <property type="molecule type" value="Genomic_DNA"/>
</dbReference>
<proteinExistence type="predicted"/>
<gene>
    <name evidence="2" type="ORF">UFOVP1093_45</name>
    <name evidence="3" type="ORF">UFOVP1340_44</name>
    <name evidence="4" type="ORF">UFOVP1448_34</name>
    <name evidence="5" type="ORF">UFOVP1600_5</name>
    <name evidence="1" type="ORF">UFOVP569_6</name>
</gene>
<evidence type="ECO:0000313" key="1">
    <source>
        <dbReference type="EMBL" id="CAB4150236.1"/>
    </source>
</evidence>
<dbReference type="EMBL" id="LR796542">
    <property type="protein sequence ID" value="CAB4150236.1"/>
    <property type="molecule type" value="Genomic_DNA"/>
</dbReference>
<dbReference type="EMBL" id="LR797031">
    <property type="protein sequence ID" value="CAB4183298.1"/>
    <property type="molecule type" value="Genomic_DNA"/>
</dbReference>
<reference evidence="1" key="1">
    <citation type="submission" date="2020-04" db="EMBL/GenBank/DDBJ databases">
        <authorList>
            <person name="Chiriac C."/>
            <person name="Salcher M."/>
            <person name="Ghai R."/>
            <person name="Kavagutti S V."/>
        </authorList>
    </citation>
    <scope>NUCLEOTIDE SEQUENCE</scope>
</reference>